<dbReference type="InterPro" id="IPR012337">
    <property type="entry name" value="RNaseH-like_sf"/>
</dbReference>
<reference evidence="1" key="2">
    <citation type="submission" date="2022-01" db="EMBL/GenBank/DDBJ databases">
        <authorList>
            <person name="Yamashiro T."/>
            <person name="Shiraishi A."/>
            <person name="Satake H."/>
            <person name="Nakayama K."/>
        </authorList>
    </citation>
    <scope>NUCLEOTIDE SEQUENCE</scope>
</reference>
<dbReference type="GO" id="GO:0003964">
    <property type="term" value="F:RNA-directed DNA polymerase activity"/>
    <property type="evidence" value="ECO:0007669"/>
    <property type="project" value="UniProtKB-KW"/>
</dbReference>
<keyword evidence="1" id="KW-0808">Transferase</keyword>
<dbReference type="Proteomes" id="UP001151760">
    <property type="component" value="Unassembled WGS sequence"/>
</dbReference>
<dbReference type="InterPro" id="IPR036397">
    <property type="entry name" value="RNaseH_sf"/>
</dbReference>
<organism evidence="1 2">
    <name type="scientific">Tanacetum coccineum</name>
    <dbReference type="NCBI Taxonomy" id="301880"/>
    <lineage>
        <taxon>Eukaryota</taxon>
        <taxon>Viridiplantae</taxon>
        <taxon>Streptophyta</taxon>
        <taxon>Embryophyta</taxon>
        <taxon>Tracheophyta</taxon>
        <taxon>Spermatophyta</taxon>
        <taxon>Magnoliopsida</taxon>
        <taxon>eudicotyledons</taxon>
        <taxon>Gunneridae</taxon>
        <taxon>Pentapetalae</taxon>
        <taxon>asterids</taxon>
        <taxon>campanulids</taxon>
        <taxon>Asterales</taxon>
        <taxon>Asteraceae</taxon>
        <taxon>Asteroideae</taxon>
        <taxon>Anthemideae</taxon>
        <taxon>Anthemidinae</taxon>
        <taxon>Tanacetum</taxon>
    </lineage>
</organism>
<dbReference type="Gene3D" id="3.30.420.10">
    <property type="entry name" value="Ribonuclease H-like superfamily/Ribonuclease H"/>
    <property type="match status" value="1"/>
</dbReference>
<sequence length="287" mass="33456">MTPIHEYLMSGLLPEDPKESRKIRVKAPQHKLIRGSFYRRSFYTPWLRYVASPQTDDIVKEINKAGSVWSFSHWGVNILRPLPIAPGGFKFLAIAVEHYTKWVEAKPMTTISGRHAERFVWEYVHMEIMNHIKKQLARTQQGWVDDLAQILWVHRTLPRNSQKETPFSLTYGFEPIIPISKNNVAKDDSGRIKEVDKRRESKEVASIEEAYYRNKLRRHHNERSSHSTYKIEDIVLLSQNNTESPHTWQGPHVISKVREGGLYKIVDASDHSLIQTAKSTSLHKFYM</sequence>
<evidence type="ECO:0000313" key="1">
    <source>
        <dbReference type="EMBL" id="GJT60399.1"/>
    </source>
</evidence>
<comment type="caution">
    <text evidence="1">The sequence shown here is derived from an EMBL/GenBank/DDBJ whole genome shotgun (WGS) entry which is preliminary data.</text>
</comment>
<keyword evidence="1" id="KW-0695">RNA-directed DNA polymerase</keyword>
<dbReference type="SUPFAM" id="SSF53098">
    <property type="entry name" value="Ribonuclease H-like"/>
    <property type="match status" value="1"/>
</dbReference>
<dbReference type="PANTHER" id="PTHR48475:SF1">
    <property type="entry name" value="RNASE H TYPE-1 DOMAIN-CONTAINING PROTEIN"/>
    <property type="match status" value="1"/>
</dbReference>
<protein>
    <submittedName>
        <fullName evidence="1">Reverse transcriptase domain-containing protein</fullName>
    </submittedName>
</protein>
<dbReference type="PANTHER" id="PTHR48475">
    <property type="entry name" value="RIBONUCLEASE H"/>
    <property type="match status" value="1"/>
</dbReference>
<gene>
    <name evidence="1" type="ORF">Tco_1003932</name>
</gene>
<accession>A0ABQ5FBF7</accession>
<keyword evidence="1" id="KW-0548">Nucleotidyltransferase</keyword>
<keyword evidence="2" id="KW-1185">Reference proteome</keyword>
<proteinExistence type="predicted"/>
<evidence type="ECO:0000313" key="2">
    <source>
        <dbReference type="Proteomes" id="UP001151760"/>
    </source>
</evidence>
<name>A0ABQ5FBF7_9ASTR</name>
<reference evidence="1" key="1">
    <citation type="journal article" date="2022" name="Int. J. Mol. Sci.">
        <title>Draft Genome of Tanacetum Coccineum: Genomic Comparison of Closely Related Tanacetum-Family Plants.</title>
        <authorList>
            <person name="Yamashiro T."/>
            <person name="Shiraishi A."/>
            <person name="Nakayama K."/>
            <person name="Satake H."/>
        </authorList>
    </citation>
    <scope>NUCLEOTIDE SEQUENCE</scope>
</reference>
<dbReference type="EMBL" id="BQNB010017197">
    <property type="protein sequence ID" value="GJT60399.1"/>
    <property type="molecule type" value="Genomic_DNA"/>
</dbReference>